<dbReference type="RefSeq" id="WP_209550515.1">
    <property type="nucleotide sequence ID" value="NZ_QFAY01000001.1"/>
</dbReference>
<evidence type="ECO:0000256" key="6">
    <source>
        <dbReference type="ARBA" id="ARBA00022927"/>
    </source>
</evidence>
<protein>
    <submittedName>
        <fullName evidence="11">Peptide ABC transporter ATP-binding protein</fullName>
    </submittedName>
</protein>
<dbReference type="EMBL" id="QFAY01000001">
    <property type="protein sequence ID" value="MBP2619836.1"/>
    <property type="molecule type" value="Genomic_DNA"/>
</dbReference>
<keyword evidence="4 9" id="KW-0732">Signal</keyword>
<evidence type="ECO:0000256" key="2">
    <source>
        <dbReference type="ARBA" id="ARBA00005695"/>
    </source>
</evidence>
<evidence type="ECO:0000256" key="5">
    <source>
        <dbReference type="ARBA" id="ARBA00022856"/>
    </source>
</evidence>
<comment type="similarity">
    <text evidence="2">Belongs to the bacterial solute-binding protein 5 family.</text>
</comment>
<keyword evidence="7" id="KW-0175">Coiled coil</keyword>
<dbReference type="InterPro" id="IPR023765">
    <property type="entry name" value="SBP_5_CS"/>
</dbReference>
<proteinExistence type="inferred from homology"/>
<accession>A0ABS5ATQ0</accession>
<keyword evidence="5" id="KW-0571">Peptide transport</keyword>
<evidence type="ECO:0000256" key="4">
    <source>
        <dbReference type="ARBA" id="ARBA00022729"/>
    </source>
</evidence>
<evidence type="ECO:0000313" key="12">
    <source>
        <dbReference type="Proteomes" id="UP001519349"/>
    </source>
</evidence>
<dbReference type="Proteomes" id="UP001519349">
    <property type="component" value="Unassembled WGS sequence"/>
</dbReference>
<keyword evidence="11" id="KW-0067">ATP-binding</keyword>
<dbReference type="InterPro" id="IPR030678">
    <property type="entry name" value="Peptide/Ni-bd"/>
</dbReference>
<reference evidence="11 12" key="1">
    <citation type="submission" date="2018-05" db="EMBL/GenBank/DDBJ databases">
        <title>Draft genome sequence of Streptococcus panodentis CCUG 70867T.</title>
        <authorList>
            <person name="Salva-Serra F."/>
            <person name="Mendez V."/>
            <person name="Jaen-Luchoro D."/>
            <person name="Gonzales-Siles L."/>
            <person name="Karlsson R."/>
            <person name="Engstrom-Jakobsson H."/>
            <person name="Busquets A."/>
            <person name="Gomila M."/>
            <person name="Pineiro-Iglesias B."/>
            <person name="Bennasar-Figueras A."/>
            <person name="Seeger M."/>
            <person name="Moore E."/>
        </authorList>
    </citation>
    <scope>NUCLEOTIDE SEQUENCE [LARGE SCALE GENOMIC DNA]</scope>
    <source>
        <strain evidence="11 12">CCUG 70867</strain>
    </source>
</reference>
<dbReference type="CDD" id="cd08504">
    <property type="entry name" value="PBP2_OppA"/>
    <property type="match status" value="1"/>
</dbReference>
<evidence type="ECO:0000256" key="7">
    <source>
        <dbReference type="SAM" id="Coils"/>
    </source>
</evidence>
<dbReference type="Gene3D" id="3.40.190.10">
    <property type="entry name" value="Periplasmic binding protein-like II"/>
    <property type="match status" value="1"/>
</dbReference>
<evidence type="ECO:0000256" key="1">
    <source>
        <dbReference type="ARBA" id="ARBA00004193"/>
    </source>
</evidence>
<gene>
    <name evidence="11" type="ORF">DHL47_00505</name>
</gene>
<keyword evidence="3" id="KW-0813">Transport</keyword>
<dbReference type="PANTHER" id="PTHR30290:SF10">
    <property type="entry name" value="PERIPLASMIC OLIGOPEPTIDE-BINDING PROTEIN-RELATED"/>
    <property type="match status" value="1"/>
</dbReference>
<evidence type="ECO:0000256" key="3">
    <source>
        <dbReference type="ARBA" id="ARBA00022448"/>
    </source>
</evidence>
<dbReference type="GO" id="GO:0005524">
    <property type="term" value="F:ATP binding"/>
    <property type="evidence" value="ECO:0007669"/>
    <property type="project" value="UniProtKB-KW"/>
</dbReference>
<dbReference type="Pfam" id="PF00496">
    <property type="entry name" value="SBP_bac_5"/>
    <property type="match status" value="1"/>
</dbReference>
<feature type="region of interest" description="Disordered" evidence="8">
    <location>
        <begin position="629"/>
        <end position="653"/>
    </location>
</feature>
<dbReference type="PANTHER" id="PTHR30290">
    <property type="entry name" value="PERIPLASMIC BINDING COMPONENT OF ABC TRANSPORTER"/>
    <property type="match status" value="1"/>
</dbReference>
<dbReference type="PIRSF" id="PIRSF002741">
    <property type="entry name" value="MppA"/>
    <property type="match status" value="1"/>
</dbReference>
<feature type="signal peptide" evidence="9">
    <location>
        <begin position="1"/>
        <end position="21"/>
    </location>
</feature>
<comment type="caution">
    <text evidence="11">The sequence shown here is derived from an EMBL/GenBank/DDBJ whole genome shotgun (WGS) entry which is preliminary data.</text>
</comment>
<evidence type="ECO:0000256" key="8">
    <source>
        <dbReference type="SAM" id="MobiDB-lite"/>
    </source>
</evidence>
<evidence type="ECO:0000313" key="11">
    <source>
        <dbReference type="EMBL" id="MBP2619836.1"/>
    </source>
</evidence>
<sequence>MKASKWLTVTGVALSAGLLLAACGQSSTSTNQYTYVYSSDPDSLNYLTANRATTSDVITNLVDGLLENDQYGNLVPSIAKSWTVSEDGLTYTYKLRDDAKWYTSDGEEYADVKAQDFVTGLKYAADASSEALYLVQDSVKGLDAYIKGEDKNFDNVGVKALDDHTVQYTLARPEPYWNSKTTSSILFPANEEFLKSEGSNFGSVKPSSILYNGPYLLKSLTSKSVMEFVKNENYYDKDSVSLDSIKLTYYDGTDQEALVRSFSDGVYSTARLYPNSSGFASVKKQYGDNIVYSPQDSTSYYYNFNYNRQSYNHTSKTTDAQKSAVNKAVMNKDFRQAVNFAFNRTTYGAQGNGEDGATKILRNSLVPPTFVQIGDKDFGQVVSEKLVNYGTEWQGVDLSDAQDAYYNPDKAKAKFAQAKEALQAEGVEFPIHLDMPVDQSSTIGVQWASSLKQSIESTLGAENVVIDLQKMSSDDYNNITYFANSAAQKDYDLAEGGWIGDYQDPSTYLDVLNIKSGANLKSFGFDPGQDNAKLKELGLDAYTKMLEEANAETSNVQNRYEKYAEAEAWLLDNGLIMPTVSQGAAPSVTKIVPFSRTYSAVGIKGSSYNFKLTKLQSDVVTTKDYEEAKKKWKEETTKTNQKAQEELADHVEK</sequence>
<feature type="coiled-coil region" evidence="7">
    <location>
        <begin position="539"/>
        <end position="566"/>
    </location>
</feature>
<keyword evidence="12" id="KW-1185">Reference proteome</keyword>
<name>A0ABS5ATQ0_9STRE</name>
<comment type="subcellular location">
    <subcellularLocation>
        <location evidence="1">Cell membrane</location>
        <topology evidence="1">Lipid-anchor</topology>
    </subcellularLocation>
</comment>
<keyword evidence="11" id="KW-0547">Nucleotide-binding</keyword>
<dbReference type="PROSITE" id="PS51257">
    <property type="entry name" value="PROKAR_LIPOPROTEIN"/>
    <property type="match status" value="1"/>
</dbReference>
<dbReference type="Gene3D" id="3.10.105.10">
    <property type="entry name" value="Dipeptide-binding Protein, Domain 3"/>
    <property type="match status" value="1"/>
</dbReference>
<evidence type="ECO:0000256" key="9">
    <source>
        <dbReference type="SAM" id="SignalP"/>
    </source>
</evidence>
<dbReference type="InterPro" id="IPR000914">
    <property type="entry name" value="SBP_5_dom"/>
</dbReference>
<evidence type="ECO:0000259" key="10">
    <source>
        <dbReference type="Pfam" id="PF00496"/>
    </source>
</evidence>
<keyword evidence="6" id="KW-0653">Protein transport</keyword>
<dbReference type="Gene3D" id="3.90.76.10">
    <property type="entry name" value="Dipeptide-binding Protein, Domain 1"/>
    <property type="match status" value="1"/>
</dbReference>
<feature type="chain" id="PRO_5046661388" evidence="9">
    <location>
        <begin position="22"/>
        <end position="653"/>
    </location>
</feature>
<dbReference type="InterPro" id="IPR039424">
    <property type="entry name" value="SBP_5"/>
</dbReference>
<feature type="domain" description="Solute-binding protein family 5" evidence="10">
    <location>
        <begin position="74"/>
        <end position="517"/>
    </location>
</feature>
<dbReference type="SUPFAM" id="SSF53850">
    <property type="entry name" value="Periplasmic binding protein-like II"/>
    <property type="match status" value="1"/>
</dbReference>
<dbReference type="PROSITE" id="PS01040">
    <property type="entry name" value="SBP_BACTERIAL_5"/>
    <property type="match status" value="1"/>
</dbReference>
<organism evidence="11 12">
    <name type="scientific">Streptococcus panodentis</name>
    <dbReference type="NCBI Taxonomy" id="1581472"/>
    <lineage>
        <taxon>Bacteria</taxon>
        <taxon>Bacillati</taxon>
        <taxon>Bacillota</taxon>
        <taxon>Bacilli</taxon>
        <taxon>Lactobacillales</taxon>
        <taxon>Streptococcaceae</taxon>
        <taxon>Streptococcus</taxon>
    </lineage>
</organism>